<dbReference type="Gene3D" id="3.40.50.1390">
    <property type="entry name" value="Resolvase, N-terminal catalytic domain"/>
    <property type="match status" value="1"/>
</dbReference>
<organism evidence="1">
    <name type="scientific">Enterococcus faecalis</name>
    <name type="common">Streptococcus faecalis</name>
    <dbReference type="NCBI Taxonomy" id="1351"/>
    <lineage>
        <taxon>Bacteria</taxon>
        <taxon>Bacillati</taxon>
        <taxon>Bacillota</taxon>
        <taxon>Bacilli</taxon>
        <taxon>Lactobacillales</taxon>
        <taxon>Enterococcaceae</taxon>
        <taxon>Enterococcus</taxon>
    </lineage>
</organism>
<evidence type="ECO:0000313" key="1">
    <source>
        <dbReference type="EMBL" id="QQV79694.1"/>
    </source>
</evidence>
<reference evidence="1" key="1">
    <citation type="submission" date="2021-01" db="EMBL/GenBank/DDBJ databases">
        <title>Enterococcus.</title>
        <authorList>
            <person name="Du X."/>
            <person name="Wang N."/>
        </authorList>
    </citation>
    <scope>NUCLEOTIDE SEQUENCE [LARGE SCALE GENOMIC DNA]</scope>
    <source>
        <strain evidence="1">T90-2</strain>
    </source>
</reference>
<protein>
    <recommendedName>
        <fullName evidence="2">Resolvase/invertase-type recombinase catalytic domain-containing protein</fullName>
    </recommendedName>
</protein>
<evidence type="ECO:0008006" key="2">
    <source>
        <dbReference type="Google" id="ProtNLM"/>
    </source>
</evidence>
<proteinExistence type="predicted"/>
<gene>
    <name evidence="1" type="ORF">JG559_07570</name>
</gene>
<dbReference type="EMBL" id="CP068242">
    <property type="protein sequence ID" value="QQV79694.1"/>
    <property type="molecule type" value="Genomic_DNA"/>
</dbReference>
<sequence length="54" mass="6183">MKKETAQELSDFFKRFEKGDIVVVESISRLGRNTFGHFKLNSGIGSKSKFNLFL</sequence>
<dbReference type="GO" id="GO:0000150">
    <property type="term" value="F:DNA strand exchange activity"/>
    <property type="evidence" value="ECO:0007669"/>
    <property type="project" value="InterPro"/>
</dbReference>
<dbReference type="SUPFAM" id="SSF53041">
    <property type="entry name" value="Resolvase-like"/>
    <property type="match status" value="1"/>
</dbReference>
<dbReference type="InterPro" id="IPR036162">
    <property type="entry name" value="Resolvase-like_N_sf"/>
</dbReference>
<dbReference type="AlphaFoldDB" id="A0A974NYS5"/>
<dbReference type="GO" id="GO:0003677">
    <property type="term" value="F:DNA binding"/>
    <property type="evidence" value="ECO:0007669"/>
    <property type="project" value="InterPro"/>
</dbReference>
<accession>A0A974NYS5</accession>
<name>A0A974NYS5_ENTFL</name>